<evidence type="ECO:0000256" key="1">
    <source>
        <dbReference type="ARBA" id="ARBA00010021"/>
    </source>
</evidence>
<dbReference type="InterPro" id="IPR002830">
    <property type="entry name" value="UbiD"/>
</dbReference>
<dbReference type="GO" id="GO:0006744">
    <property type="term" value="P:ubiquinone biosynthetic process"/>
    <property type="evidence" value="ECO:0007669"/>
    <property type="project" value="TreeGrafter"/>
</dbReference>
<gene>
    <name evidence="5" type="ORF">SHALO_1675</name>
</gene>
<evidence type="ECO:0000259" key="4">
    <source>
        <dbReference type="Pfam" id="PF20696"/>
    </source>
</evidence>
<dbReference type="PATRIC" id="fig|1193502.14.peg.1701"/>
<evidence type="ECO:0000313" key="6">
    <source>
        <dbReference type="Proteomes" id="UP000094609"/>
    </source>
</evidence>
<accession>A0A1D7TKD4</accession>
<name>A0A1D7TKD4_9BACT</name>
<evidence type="ECO:0000259" key="2">
    <source>
        <dbReference type="Pfam" id="PF01977"/>
    </source>
</evidence>
<evidence type="ECO:0000259" key="3">
    <source>
        <dbReference type="Pfam" id="PF20695"/>
    </source>
</evidence>
<evidence type="ECO:0000313" key="5">
    <source>
        <dbReference type="EMBL" id="AOO65446.1"/>
    </source>
</evidence>
<dbReference type="InterPro" id="IPR049381">
    <property type="entry name" value="UbiD-like_C"/>
</dbReference>
<dbReference type="PANTHER" id="PTHR30108">
    <property type="entry name" value="3-OCTAPRENYL-4-HYDROXYBENZOATE CARBOXY-LYASE-RELATED"/>
    <property type="match status" value="1"/>
</dbReference>
<dbReference type="KEGG" id="shal:SHALO_1675"/>
<dbReference type="SUPFAM" id="SSF143968">
    <property type="entry name" value="UbiD C-terminal domain-like"/>
    <property type="match status" value="2"/>
</dbReference>
<dbReference type="AlphaFoldDB" id="A0A1D7TKD4"/>
<dbReference type="Pfam" id="PF20695">
    <property type="entry name" value="UbiD_N"/>
    <property type="match status" value="1"/>
</dbReference>
<dbReference type="Pfam" id="PF01977">
    <property type="entry name" value="UbiD"/>
    <property type="match status" value="1"/>
</dbReference>
<dbReference type="SUPFAM" id="SSF50475">
    <property type="entry name" value="FMN-binding split barrel"/>
    <property type="match status" value="1"/>
</dbReference>
<dbReference type="InterPro" id="IPR022390">
    <property type="entry name" value="HBDC"/>
</dbReference>
<comment type="similarity">
    <text evidence="1">Belongs to the UbiD family.</text>
</comment>
<dbReference type="EMBL" id="CP017111">
    <property type="protein sequence ID" value="AOO65446.1"/>
    <property type="molecule type" value="Genomic_DNA"/>
</dbReference>
<sequence>MQRIIDLLRQNDLLHVIDTELDIDLEIPHLAYIEVKKADSKALLFTKPVSKRLGKSFDMPVLMNVFGSDKATELIFGKNPNVVAKQIESLMHMKPPTSFMDKMGMLGTLFNLKNALPKRLKGKGVCQTKVYDEPNLYAFPILTTWSEDGGPFITMGQVYTQSLDGTKQNLGMYRLQVYDKNRLGMHWQIHKDSAHFFHEYQKAGKKMPVSIGIGGDPLYIWCGQAPMPIGMFELLLYGFIKDKSARLVKSLTNPIYVPEDVDIVIEGWVDPSLMEIEGPFGDHTGYYTLKEPYPVMDVTCITCKEKPVYQATVVGKPPLEDKYMGWATERIFLPLLKTTAPDLIDYNMPENGVFHNFILAKMNVLYPGHAKQFMHAFWGVGQMSFVKHAIFVDENAPDLDDYEPLSDYILNRVSAKRLLISEGVCDALDHASPNALFGGKLGVDCTGGVIDAPSKTILSDRDLLFKVTTLVPEVSALKQYKTQTKTPITVMTISKKRAGKEVYEALKPLKEHMKLLIVVDNEGNSVDNAYMLIWRVVNNIDALRDIFVEEEFIGIDATTKNDLDGYTREWPKDTDCDQKTILRLIELGLVENNPAFLKHFHI</sequence>
<dbReference type="Pfam" id="PF20696">
    <property type="entry name" value="UbiD_C"/>
    <property type="match status" value="2"/>
</dbReference>
<dbReference type="NCBIfam" id="TIGR03701">
    <property type="entry name" value="mena_SCO4490"/>
    <property type="match status" value="1"/>
</dbReference>
<keyword evidence="6" id="KW-1185">Reference proteome</keyword>
<dbReference type="RefSeq" id="WP_069478142.1">
    <property type="nucleotide sequence ID" value="NZ_CP017111.1"/>
</dbReference>
<dbReference type="InterPro" id="IPR049383">
    <property type="entry name" value="UbiD-like_N"/>
</dbReference>
<dbReference type="InterPro" id="IPR048304">
    <property type="entry name" value="UbiD_Rift_dom"/>
</dbReference>
<dbReference type="NCBIfam" id="TIGR00148">
    <property type="entry name" value="UbiD family decarboxylase"/>
    <property type="match status" value="1"/>
</dbReference>
<dbReference type="PANTHER" id="PTHR30108:SF17">
    <property type="entry name" value="FERULIC ACID DECARBOXYLASE 1"/>
    <property type="match status" value="1"/>
</dbReference>
<dbReference type="Gene3D" id="3.40.1670.10">
    <property type="entry name" value="UbiD C-terminal domain-like"/>
    <property type="match status" value="1"/>
</dbReference>
<feature type="domain" description="3-octaprenyl-4-hydroxybenzoate carboxy-lyase-like C-terminal" evidence="4">
    <location>
        <begin position="469"/>
        <end position="551"/>
    </location>
</feature>
<dbReference type="Proteomes" id="UP000094609">
    <property type="component" value="Chromosome"/>
</dbReference>
<organism evidence="5 6">
    <name type="scientific">Sulfurospirillum halorespirans DSM 13726</name>
    <dbReference type="NCBI Taxonomy" id="1193502"/>
    <lineage>
        <taxon>Bacteria</taxon>
        <taxon>Pseudomonadati</taxon>
        <taxon>Campylobacterota</taxon>
        <taxon>Epsilonproteobacteria</taxon>
        <taxon>Campylobacterales</taxon>
        <taxon>Sulfurospirillaceae</taxon>
        <taxon>Sulfurospirillum</taxon>
    </lineage>
</organism>
<dbReference type="STRING" id="1193502.SHALO_1675"/>
<feature type="domain" description="3-octaprenyl-4-hydroxybenzoate carboxy-lyase-like N-terminal" evidence="3">
    <location>
        <begin position="5"/>
        <end position="88"/>
    </location>
</feature>
<dbReference type="GO" id="GO:0005829">
    <property type="term" value="C:cytosol"/>
    <property type="evidence" value="ECO:0007669"/>
    <property type="project" value="TreeGrafter"/>
</dbReference>
<feature type="domain" description="3-octaprenyl-4-hydroxybenzoate carboxy-lyase-like Rift-related" evidence="2">
    <location>
        <begin position="122"/>
        <end position="317"/>
    </location>
</feature>
<feature type="domain" description="3-octaprenyl-4-hydroxybenzoate carboxy-lyase-like C-terminal" evidence="4">
    <location>
        <begin position="322"/>
        <end position="445"/>
    </location>
</feature>
<proteinExistence type="inferred from homology"/>
<reference evidence="6" key="1">
    <citation type="submission" date="2016-08" db="EMBL/GenBank/DDBJ databases">
        <title>Complete genome sequence of the organohalide-respiring Epsilonproteobacterium Sulfurospirillum halorespirans.</title>
        <authorList>
            <person name="Goris T."/>
            <person name="Zimmermann J."/>
            <person name="Schenz B."/>
            <person name="Lemos M."/>
            <person name="Hackermueller J."/>
            <person name="Diekert G."/>
        </authorList>
    </citation>
    <scope>NUCLEOTIDE SEQUENCE [LARGE SCALE GENOMIC DNA]</scope>
    <source>
        <strain>DSM 13726</strain>
        <strain evidence="6">PCE-M2</strain>
    </source>
</reference>
<dbReference type="GO" id="GO:0008694">
    <property type="term" value="F:4-hydroxy-3-polyprenylbenzoate decarboxylase activity"/>
    <property type="evidence" value="ECO:0007669"/>
    <property type="project" value="TreeGrafter"/>
</dbReference>
<protein>
    <submittedName>
        <fullName evidence="5">UbiD family protein</fullName>
    </submittedName>
</protein>